<organism evidence="2 3">
    <name type="scientific">Periconia macrospinosa</name>
    <dbReference type="NCBI Taxonomy" id="97972"/>
    <lineage>
        <taxon>Eukaryota</taxon>
        <taxon>Fungi</taxon>
        <taxon>Dikarya</taxon>
        <taxon>Ascomycota</taxon>
        <taxon>Pezizomycotina</taxon>
        <taxon>Dothideomycetes</taxon>
        <taxon>Pleosporomycetidae</taxon>
        <taxon>Pleosporales</taxon>
        <taxon>Massarineae</taxon>
        <taxon>Periconiaceae</taxon>
        <taxon>Periconia</taxon>
    </lineage>
</organism>
<dbReference type="OrthoDB" id="366390at2759"/>
<keyword evidence="1" id="KW-0472">Membrane</keyword>
<reference evidence="2 3" key="1">
    <citation type="journal article" date="2018" name="Sci. Rep.">
        <title>Comparative genomics provides insights into the lifestyle and reveals functional heterogeneity of dark septate endophytic fungi.</title>
        <authorList>
            <person name="Knapp D.G."/>
            <person name="Nemeth J.B."/>
            <person name="Barry K."/>
            <person name="Hainaut M."/>
            <person name="Henrissat B."/>
            <person name="Johnson J."/>
            <person name="Kuo A."/>
            <person name="Lim J.H.P."/>
            <person name="Lipzen A."/>
            <person name="Nolan M."/>
            <person name="Ohm R.A."/>
            <person name="Tamas L."/>
            <person name="Grigoriev I.V."/>
            <person name="Spatafora J.W."/>
            <person name="Nagy L.G."/>
            <person name="Kovacs G.M."/>
        </authorList>
    </citation>
    <scope>NUCLEOTIDE SEQUENCE [LARGE SCALE GENOMIC DNA]</scope>
    <source>
        <strain evidence="2 3">DSE2036</strain>
    </source>
</reference>
<evidence type="ECO:0000313" key="3">
    <source>
        <dbReference type="Proteomes" id="UP000244855"/>
    </source>
</evidence>
<gene>
    <name evidence="2" type="ORF">DM02DRAFT_682637</name>
</gene>
<evidence type="ECO:0000313" key="2">
    <source>
        <dbReference type="EMBL" id="PVH98264.1"/>
    </source>
</evidence>
<proteinExistence type="predicted"/>
<dbReference type="EMBL" id="KZ805417">
    <property type="protein sequence ID" value="PVH98264.1"/>
    <property type="molecule type" value="Genomic_DNA"/>
</dbReference>
<accession>A0A2V1DM98</accession>
<protein>
    <submittedName>
        <fullName evidence="2">Uncharacterized protein</fullName>
    </submittedName>
</protein>
<dbReference type="AlphaFoldDB" id="A0A2V1DM98"/>
<evidence type="ECO:0000256" key="1">
    <source>
        <dbReference type="SAM" id="Phobius"/>
    </source>
</evidence>
<keyword evidence="1" id="KW-0812">Transmembrane</keyword>
<sequence length="488" mass="56043">MSLSELPPEIFKHIVHYAVYGMGIQRAVILRQVNRAFASEIKHDLLSHQTIDVIDPNRKFWVGSANFKPPHKMLIENIGYILYRRLKDPLDADRTFVAKTRQFTQFIIRRRGVIGYAAIDKCTYLACQGLADMMGELALGNLYRQNYIPWRIVNTWEYRHEFTIQDEAAAALAMGEFDTGEKLIREISGSSNPTLETSGFRNILQNAIRKGNEKTVNMILSCYIAQRGSIVGKSLTDDIDMLGLTLWSAMDESIFTNHPSLLKLLFETCGPYGPVAQHHMKHHLWESFYRDHSRLSPLVLRVILDIPDPFLIPFMSSSEIEWLLRRGVTLESIKLLFEQDLVDGPEKDLHIICAHRSSPKGYVHITVDSKGFWRIGLDSIPPSMKFLVRSNSRALKRTSDVNPKLASEIAKYIYQLDDLVFYSKDRKWYTPGNQYYETFCGKSRPIYTIIIHVLSTCLISALMVFVLWIPWVILGWLWGGLNVRLGVK</sequence>
<feature type="transmembrane region" description="Helical" evidence="1">
    <location>
        <begin position="449"/>
        <end position="478"/>
    </location>
</feature>
<keyword evidence="1" id="KW-1133">Transmembrane helix</keyword>
<name>A0A2V1DM98_9PLEO</name>
<keyword evidence="3" id="KW-1185">Reference proteome</keyword>
<dbReference type="Proteomes" id="UP000244855">
    <property type="component" value="Unassembled WGS sequence"/>
</dbReference>